<accession>A0A3Q2ZF82</accession>
<proteinExistence type="inferred from homology"/>
<protein>
    <submittedName>
        <fullName evidence="7">GTPase IMAP family member 7-like</fullName>
    </submittedName>
</protein>
<name>A0A3Q2ZF82_KRYMA</name>
<evidence type="ECO:0000256" key="1">
    <source>
        <dbReference type="ARBA" id="ARBA00008535"/>
    </source>
</evidence>
<dbReference type="GO" id="GO:0005525">
    <property type="term" value="F:GTP binding"/>
    <property type="evidence" value="ECO:0007669"/>
    <property type="project" value="UniProtKB-KW"/>
</dbReference>
<dbReference type="InterPro" id="IPR006703">
    <property type="entry name" value="G_AIG1"/>
</dbReference>
<dbReference type="STRING" id="37003.ENSKMAP00000002235"/>
<dbReference type="FunFam" id="3.40.50.300:FF:000366">
    <property type="entry name" value="GTPase, IMAP family member 2"/>
    <property type="match status" value="1"/>
</dbReference>
<dbReference type="GeneID" id="108247959"/>
<dbReference type="PROSITE" id="PS51720">
    <property type="entry name" value="G_AIG1"/>
    <property type="match status" value="1"/>
</dbReference>
<evidence type="ECO:0000256" key="3">
    <source>
        <dbReference type="ARBA" id="ARBA00023134"/>
    </source>
</evidence>
<dbReference type="OMA" id="AQCGGGY"/>
<keyword evidence="3" id="KW-0342">GTP-binding</keyword>
<comment type="similarity">
    <text evidence="1">Belongs to the TRAFAC class TrmE-Era-EngA-EngB-Septin-like GTPase superfamily. AIG1/Toc34/Toc159-like paraseptin GTPase family. IAN subfamily.</text>
</comment>
<evidence type="ECO:0000256" key="4">
    <source>
        <dbReference type="SAM" id="MobiDB-lite"/>
    </source>
</evidence>
<feature type="signal peptide" evidence="5">
    <location>
        <begin position="1"/>
        <end position="25"/>
    </location>
</feature>
<dbReference type="PANTHER" id="PTHR10903">
    <property type="entry name" value="GTPASE, IMAP FAMILY MEMBER-RELATED"/>
    <property type="match status" value="1"/>
</dbReference>
<sequence length="275" mass="30733">MISQGNTWIRGCLYVLLVTSCGLKAQSHCQGKGSTCSKQLTLLLVGKTGSGKSASGNTILGYSAFKERVSAEPATKRCQKRQVQDGNRNIAVIDSPGLLGTSKTQKEIKESLKECVRLSSPGFHALLLVINIKSGVTKEERNAIKWIQDNFGSEGLCYTIVLFTHADSLRGKSVDDFIAGSKPLKELIHQCSGRYHSFINDQSSSNRIQVSELLDKVEKMASSYFGGYYIDASFFIAQKDLEEENKKTKQEKEEQEEREQWRYEEERGGTRDRDL</sequence>
<feature type="chain" id="PRO_5044598486" evidence="5">
    <location>
        <begin position="26"/>
        <end position="275"/>
    </location>
</feature>
<dbReference type="Gene3D" id="3.40.50.300">
    <property type="entry name" value="P-loop containing nucleotide triphosphate hydrolases"/>
    <property type="match status" value="1"/>
</dbReference>
<dbReference type="SUPFAM" id="SSF52540">
    <property type="entry name" value="P-loop containing nucleoside triphosphate hydrolases"/>
    <property type="match status" value="1"/>
</dbReference>
<dbReference type="KEGG" id="kmr:108247951"/>
<evidence type="ECO:0000256" key="2">
    <source>
        <dbReference type="ARBA" id="ARBA00022741"/>
    </source>
</evidence>
<keyword evidence="2" id="KW-0547">Nucleotide-binding</keyword>
<dbReference type="InterPro" id="IPR045058">
    <property type="entry name" value="GIMA/IAN/Toc"/>
</dbReference>
<dbReference type="RefSeq" id="XP_017291874.1">
    <property type="nucleotide sequence ID" value="XM_017436385.3"/>
</dbReference>
<dbReference type="Pfam" id="PF04548">
    <property type="entry name" value="AIG1"/>
    <property type="match status" value="1"/>
</dbReference>
<feature type="domain" description="AIG1-type G" evidence="6">
    <location>
        <begin position="37"/>
        <end position="238"/>
    </location>
</feature>
<evidence type="ECO:0000256" key="5">
    <source>
        <dbReference type="SAM" id="SignalP"/>
    </source>
</evidence>
<dbReference type="OrthoDB" id="8445215at2759"/>
<dbReference type="GeneID" id="108247951"/>
<dbReference type="Ensembl" id="ENSKMAT00000002293.1">
    <property type="protein sequence ID" value="ENSKMAP00000002243.1"/>
    <property type="gene ID" value="ENSKMAG00000001753.1"/>
</dbReference>
<dbReference type="AlphaFoldDB" id="A0A3Q2ZF82"/>
<evidence type="ECO:0000313" key="8">
    <source>
        <dbReference type="Proteomes" id="UP000264800"/>
    </source>
</evidence>
<feature type="compositionally biased region" description="Basic and acidic residues" evidence="4">
    <location>
        <begin position="258"/>
        <end position="275"/>
    </location>
</feature>
<keyword evidence="8" id="KW-1185">Reference proteome</keyword>
<evidence type="ECO:0000313" key="7">
    <source>
        <dbReference type="Ensembl" id="ENSKMAP00000002243.1"/>
    </source>
</evidence>
<organism evidence="7 8">
    <name type="scientific">Kryptolebias marmoratus</name>
    <name type="common">Mangrove killifish</name>
    <name type="synonym">Rivulus marmoratus</name>
    <dbReference type="NCBI Taxonomy" id="37003"/>
    <lineage>
        <taxon>Eukaryota</taxon>
        <taxon>Metazoa</taxon>
        <taxon>Chordata</taxon>
        <taxon>Craniata</taxon>
        <taxon>Vertebrata</taxon>
        <taxon>Euteleostomi</taxon>
        <taxon>Actinopterygii</taxon>
        <taxon>Neopterygii</taxon>
        <taxon>Teleostei</taxon>
        <taxon>Neoteleostei</taxon>
        <taxon>Acanthomorphata</taxon>
        <taxon>Ovalentaria</taxon>
        <taxon>Atherinomorphae</taxon>
        <taxon>Cyprinodontiformes</taxon>
        <taxon>Rivulidae</taxon>
        <taxon>Kryptolebias</taxon>
    </lineage>
</organism>
<dbReference type="Ensembl" id="ENSKMAT00000002285.1">
    <property type="protein sequence ID" value="ENSKMAP00000002235.1"/>
    <property type="gene ID" value="ENSKMAG00000001745.1"/>
</dbReference>
<evidence type="ECO:0000259" key="6">
    <source>
        <dbReference type="PROSITE" id="PS51720"/>
    </source>
</evidence>
<dbReference type="RefSeq" id="XP_017291884.1">
    <property type="nucleotide sequence ID" value="XM_017436395.3"/>
</dbReference>
<dbReference type="KEGG" id="kmr:108247959"/>
<feature type="region of interest" description="Disordered" evidence="4">
    <location>
        <begin position="245"/>
        <end position="275"/>
    </location>
</feature>
<dbReference type="PANTHER" id="PTHR10903:SF188">
    <property type="entry name" value="GTPASE IMAP FAMILY MEMBER 2-LIKE-RELATED"/>
    <property type="match status" value="1"/>
</dbReference>
<dbReference type="Proteomes" id="UP000264800">
    <property type="component" value="Unplaced"/>
</dbReference>
<keyword evidence="5" id="KW-0732">Signal</keyword>
<dbReference type="InterPro" id="IPR027417">
    <property type="entry name" value="P-loop_NTPase"/>
</dbReference>
<dbReference type="GeneTree" id="ENSGT01140000282522"/>
<reference evidence="7" key="1">
    <citation type="submission" date="2025-05" db="UniProtKB">
        <authorList>
            <consortium name="Ensembl"/>
        </authorList>
    </citation>
    <scope>IDENTIFICATION</scope>
</reference>